<feature type="compositionally biased region" description="Polar residues" evidence="1">
    <location>
        <begin position="7"/>
        <end position="16"/>
    </location>
</feature>
<name>A0A2R5G305_9STRA</name>
<sequence length="876" mass="96634">MPPRPASTGQEWQTGTQRREPRGLSCGLDRKRPLALRTVVLTRTSVVALAWRLCAAILLCLSAVACQAASSKFKDVPSVDADECLAQDDTALELVEKFVDIQRGVLPLGRALSRGNVLPIMSAPQGISHWVVSSTKDLRARWFHDPHQVTFYGFRCTHQPSPWIGDYGQFLVAPEVEGLKNPIYSLHKSTYKPYLFRGNLINYCSREGCAEVVFAPSKLGALLETRFPANLHGARAINVLINEGEINIVKDEGSDVGGAVRIEGFSASYKKGVADEDIKLTRAGLHAQSNFRNYFSVVLDLNENPQVSGVSTKVNCGEGFCVATIAWSPQNVNIAQTALLRIGTSFVSVEQARFNADRELAPFAGAEHLAKDVAMRWNALLSRVQVETDSMANVTESKSEMQMPASPWNDLELKTQLYTCMYRALLFPRLIAEEQRDGSIVHMSPYTRPAALRPGPVATDSGFWDAYRAVYPFLHLVFPEIARQVLRGWINAFRDLGRVPQWPSPGSRNEMVSTMGDVVLAEAIVNDALDSEDADTAFAALLRNAYEPLDRDGGGAANSRGEQLTQFATRGFVPRLVSETLDMALCDYAIGQAAAHRGRTDIQQDLARRAGNWRHIFDPKTLFFRPKHANGSFVEPFHEFAWDHAYTEGGPWQYRFSVPHDPGGLAAAYGGRDVLCSKLQEAVTGVPTFHLPDVVHEATEMSAHCFGQYAHNNQPVHHMLYMFAHAGATCAREGQAWIQHALQTTYGPFGYAGDEDNGEMSSWYLLSTLGLFALAPGSGHYQVGAPSVFRKIIVHRGNTDSEPLIISREHHLRTSNVTGRPLRVADAVQWRGATHSLANGPVNLSFQELSRGGELKFIRVVQGQRGQSILEQGQIE</sequence>
<dbReference type="InterPro" id="IPR008928">
    <property type="entry name" value="6-hairpin_glycosidase_sf"/>
</dbReference>
<dbReference type="InterPro" id="IPR012939">
    <property type="entry name" value="Glyco_hydro_92"/>
</dbReference>
<keyword evidence="4" id="KW-1185">Reference proteome</keyword>
<dbReference type="SUPFAM" id="SSF48208">
    <property type="entry name" value="Six-hairpin glycosidases"/>
    <property type="match status" value="1"/>
</dbReference>
<dbReference type="Proteomes" id="UP000241890">
    <property type="component" value="Unassembled WGS sequence"/>
</dbReference>
<dbReference type="OrthoDB" id="419909at2759"/>
<evidence type="ECO:0000313" key="3">
    <source>
        <dbReference type="EMBL" id="GBG25392.1"/>
    </source>
</evidence>
<dbReference type="EMBL" id="BEYU01000012">
    <property type="protein sequence ID" value="GBG25392.1"/>
    <property type="molecule type" value="Genomic_DNA"/>
</dbReference>
<dbReference type="GO" id="GO:0006516">
    <property type="term" value="P:glycoprotein catabolic process"/>
    <property type="evidence" value="ECO:0007669"/>
    <property type="project" value="TreeGrafter"/>
</dbReference>
<evidence type="ECO:0000313" key="4">
    <source>
        <dbReference type="Proteomes" id="UP000241890"/>
    </source>
</evidence>
<dbReference type="NCBIfam" id="TIGR01180">
    <property type="entry name" value="aman2_put"/>
    <property type="match status" value="1"/>
</dbReference>
<dbReference type="GO" id="GO:0005829">
    <property type="term" value="C:cytosol"/>
    <property type="evidence" value="ECO:0007669"/>
    <property type="project" value="TreeGrafter"/>
</dbReference>
<dbReference type="Gene3D" id="3.30.2080.10">
    <property type="entry name" value="GH92 mannosidase domain"/>
    <property type="match status" value="1"/>
</dbReference>
<dbReference type="GO" id="GO:0000224">
    <property type="term" value="F:peptide-N4-(N-acetyl-beta-glucosaminyl)asparagine amidase activity"/>
    <property type="evidence" value="ECO:0007669"/>
    <property type="project" value="TreeGrafter"/>
</dbReference>
<gene>
    <name evidence="3" type="ORF">FCC1311_016102</name>
</gene>
<protein>
    <submittedName>
        <fullName evidence="3">Alpha-1,2-mannosidase, putative</fullName>
    </submittedName>
</protein>
<dbReference type="AlphaFoldDB" id="A0A2R5G305"/>
<feature type="region of interest" description="Disordered" evidence="1">
    <location>
        <begin position="1"/>
        <end position="24"/>
    </location>
</feature>
<dbReference type="PANTHER" id="PTHR12143">
    <property type="entry name" value="PEPTIDE N-GLYCANASE PNGASE -RELATED"/>
    <property type="match status" value="1"/>
</dbReference>
<evidence type="ECO:0000256" key="1">
    <source>
        <dbReference type="SAM" id="MobiDB-lite"/>
    </source>
</evidence>
<dbReference type="InParanoid" id="A0A2R5G305"/>
<organism evidence="3 4">
    <name type="scientific">Hondaea fermentalgiana</name>
    <dbReference type="NCBI Taxonomy" id="2315210"/>
    <lineage>
        <taxon>Eukaryota</taxon>
        <taxon>Sar</taxon>
        <taxon>Stramenopiles</taxon>
        <taxon>Bigyra</taxon>
        <taxon>Labyrinthulomycetes</taxon>
        <taxon>Thraustochytrida</taxon>
        <taxon>Thraustochytriidae</taxon>
        <taxon>Hondaea</taxon>
    </lineage>
</organism>
<evidence type="ECO:0000259" key="2">
    <source>
        <dbReference type="Pfam" id="PF07971"/>
    </source>
</evidence>
<dbReference type="InterPro" id="IPR005887">
    <property type="entry name" value="GH92_a_mannosidase_put"/>
</dbReference>
<dbReference type="GO" id="GO:0030246">
    <property type="term" value="F:carbohydrate binding"/>
    <property type="evidence" value="ECO:0007669"/>
    <property type="project" value="InterPro"/>
</dbReference>
<proteinExistence type="predicted"/>
<dbReference type="Gene3D" id="1.20.1610.10">
    <property type="entry name" value="alpha-1,2-mannosidases domains"/>
    <property type="match status" value="1"/>
</dbReference>
<dbReference type="GO" id="GO:0005975">
    <property type="term" value="P:carbohydrate metabolic process"/>
    <property type="evidence" value="ECO:0007669"/>
    <property type="project" value="InterPro"/>
</dbReference>
<accession>A0A2R5G305</accession>
<dbReference type="Gene3D" id="2.70.98.10">
    <property type="match status" value="1"/>
</dbReference>
<dbReference type="Pfam" id="PF07971">
    <property type="entry name" value="Glyco_hydro_92"/>
    <property type="match status" value="1"/>
</dbReference>
<dbReference type="PANTHER" id="PTHR12143:SF43">
    <property type="entry name" value="PUTATIVE-RELATED"/>
    <property type="match status" value="1"/>
</dbReference>
<dbReference type="InterPro" id="IPR014718">
    <property type="entry name" value="GH-type_carb-bd"/>
</dbReference>
<feature type="domain" description="Glycosyl hydrolase family 92" evidence="2">
    <location>
        <begin position="351"/>
        <end position="857"/>
    </location>
</feature>
<comment type="caution">
    <text evidence="3">The sequence shown here is derived from an EMBL/GenBank/DDBJ whole genome shotgun (WGS) entry which is preliminary data.</text>
</comment>
<reference evidence="3 4" key="1">
    <citation type="submission" date="2017-12" db="EMBL/GenBank/DDBJ databases">
        <title>Sequencing, de novo assembly and annotation of complete genome of a new Thraustochytrid species, strain FCC1311.</title>
        <authorList>
            <person name="Sedici K."/>
            <person name="Godart F."/>
            <person name="Aiese Cigliano R."/>
            <person name="Sanseverino W."/>
            <person name="Barakat M."/>
            <person name="Ortet P."/>
            <person name="Marechal E."/>
            <person name="Cagnac O."/>
            <person name="Amato A."/>
        </authorList>
    </citation>
    <scope>NUCLEOTIDE SEQUENCE [LARGE SCALE GENOMIC DNA]</scope>
</reference>
<dbReference type="Gene3D" id="1.20.1050.60">
    <property type="entry name" value="alpha-1,2-mannosidase"/>
    <property type="match status" value="1"/>
</dbReference>
<dbReference type="InterPro" id="IPR050883">
    <property type="entry name" value="PNGase"/>
</dbReference>